<feature type="region of interest" description="Disordered" evidence="1">
    <location>
        <begin position="64"/>
        <end position="95"/>
    </location>
</feature>
<keyword evidence="3" id="KW-1185">Reference proteome</keyword>
<gene>
    <name evidence="2" type="ORF">KC19_4G037200</name>
</gene>
<sequence length="111" mass="12492">MITSSLWLEPSPSPERPQHGTSRMDLKLHHKLSMSLQTWTANQHAQVASFASRRSDEQIISRARGRREAHGLQLLPSSAPHEKREPASISPQSWAAPAGRAVNIHLHLPRW</sequence>
<dbReference type="EMBL" id="CM026424">
    <property type="protein sequence ID" value="KAG0578619.1"/>
    <property type="molecule type" value="Genomic_DNA"/>
</dbReference>
<evidence type="ECO:0000313" key="2">
    <source>
        <dbReference type="EMBL" id="KAG0578619.1"/>
    </source>
</evidence>
<dbReference type="Proteomes" id="UP000822688">
    <property type="component" value="Chromosome 4"/>
</dbReference>
<organism evidence="2 3">
    <name type="scientific">Ceratodon purpureus</name>
    <name type="common">Fire moss</name>
    <name type="synonym">Dicranum purpureum</name>
    <dbReference type="NCBI Taxonomy" id="3225"/>
    <lineage>
        <taxon>Eukaryota</taxon>
        <taxon>Viridiplantae</taxon>
        <taxon>Streptophyta</taxon>
        <taxon>Embryophyta</taxon>
        <taxon>Bryophyta</taxon>
        <taxon>Bryophytina</taxon>
        <taxon>Bryopsida</taxon>
        <taxon>Dicranidae</taxon>
        <taxon>Pseudoditrichales</taxon>
        <taxon>Ditrichaceae</taxon>
        <taxon>Ceratodon</taxon>
    </lineage>
</organism>
<protein>
    <submittedName>
        <fullName evidence="2">Uncharacterized protein</fullName>
    </submittedName>
</protein>
<feature type="region of interest" description="Disordered" evidence="1">
    <location>
        <begin position="1"/>
        <end position="23"/>
    </location>
</feature>
<evidence type="ECO:0000256" key="1">
    <source>
        <dbReference type="SAM" id="MobiDB-lite"/>
    </source>
</evidence>
<feature type="compositionally biased region" description="Low complexity" evidence="1">
    <location>
        <begin position="1"/>
        <end position="10"/>
    </location>
</feature>
<proteinExistence type="predicted"/>
<evidence type="ECO:0000313" key="3">
    <source>
        <dbReference type="Proteomes" id="UP000822688"/>
    </source>
</evidence>
<name>A0A8T0I6L2_CERPU</name>
<accession>A0A8T0I6L2</accession>
<reference evidence="2" key="1">
    <citation type="submission" date="2020-06" db="EMBL/GenBank/DDBJ databases">
        <title>WGS assembly of Ceratodon purpureus strain R40.</title>
        <authorList>
            <person name="Carey S.B."/>
            <person name="Jenkins J."/>
            <person name="Shu S."/>
            <person name="Lovell J.T."/>
            <person name="Sreedasyam A."/>
            <person name="Maumus F."/>
            <person name="Tiley G.P."/>
            <person name="Fernandez-Pozo N."/>
            <person name="Barry K."/>
            <person name="Chen C."/>
            <person name="Wang M."/>
            <person name="Lipzen A."/>
            <person name="Daum C."/>
            <person name="Saski C.A."/>
            <person name="Payton A.C."/>
            <person name="Mcbreen J.C."/>
            <person name="Conrad R.E."/>
            <person name="Kollar L.M."/>
            <person name="Olsson S."/>
            <person name="Huttunen S."/>
            <person name="Landis J.B."/>
            <person name="Wickett N.J."/>
            <person name="Johnson M.G."/>
            <person name="Rensing S.A."/>
            <person name="Grimwood J."/>
            <person name="Schmutz J."/>
            <person name="Mcdaniel S.F."/>
        </authorList>
    </citation>
    <scope>NUCLEOTIDE SEQUENCE</scope>
    <source>
        <strain evidence="2">R40</strain>
    </source>
</reference>
<comment type="caution">
    <text evidence="2">The sequence shown here is derived from an EMBL/GenBank/DDBJ whole genome shotgun (WGS) entry which is preliminary data.</text>
</comment>
<dbReference type="AlphaFoldDB" id="A0A8T0I6L2"/>